<keyword evidence="2" id="KW-1185">Reference proteome</keyword>
<organism evidence="1 2">
    <name type="scientific">Onchocerca volvulus</name>
    <dbReference type="NCBI Taxonomy" id="6282"/>
    <lineage>
        <taxon>Eukaryota</taxon>
        <taxon>Metazoa</taxon>
        <taxon>Ecdysozoa</taxon>
        <taxon>Nematoda</taxon>
        <taxon>Chromadorea</taxon>
        <taxon>Rhabditida</taxon>
        <taxon>Spirurina</taxon>
        <taxon>Spiruromorpha</taxon>
        <taxon>Filarioidea</taxon>
        <taxon>Onchocercidae</taxon>
        <taxon>Onchocerca</taxon>
    </lineage>
</organism>
<name>A0A8R1Y233_ONCVO</name>
<evidence type="ECO:0000313" key="2">
    <source>
        <dbReference type="Proteomes" id="UP000024404"/>
    </source>
</evidence>
<protein>
    <submittedName>
        <fullName evidence="1">Uncharacterized protein</fullName>
    </submittedName>
</protein>
<dbReference type="AlphaFoldDB" id="A0A8R1Y233"/>
<reference evidence="1" key="2">
    <citation type="submission" date="2022-06" db="UniProtKB">
        <authorList>
            <consortium name="EnsemblMetazoa"/>
        </authorList>
    </citation>
    <scope>IDENTIFICATION</scope>
</reference>
<dbReference type="Proteomes" id="UP000024404">
    <property type="component" value="Unassembled WGS sequence"/>
</dbReference>
<reference evidence="2" key="1">
    <citation type="submission" date="2013-10" db="EMBL/GenBank/DDBJ databases">
        <title>Genome sequencing of Onchocerca volvulus.</title>
        <authorList>
            <person name="Cotton J."/>
            <person name="Tsai J."/>
            <person name="Stanley E."/>
            <person name="Tracey A."/>
            <person name="Holroyd N."/>
            <person name="Lustigman S."/>
            <person name="Berriman M."/>
        </authorList>
    </citation>
    <scope>NUCLEOTIDE SEQUENCE</scope>
</reference>
<sequence>MDIEQFTPTWIARTEAFVHPGRSVFYGYKLDNVEDQLVISELSVEVTDRDWMEGYVLICGKYW</sequence>
<dbReference type="EnsemblMetazoa" id="OVOC6627.1">
    <property type="protein sequence ID" value="OVOC6627.1"/>
    <property type="gene ID" value="WBGene00243436"/>
</dbReference>
<accession>A0A8R1Y233</accession>
<evidence type="ECO:0000313" key="1">
    <source>
        <dbReference type="EnsemblMetazoa" id="OVOC6627.1"/>
    </source>
</evidence>
<proteinExistence type="predicted"/>
<dbReference type="EMBL" id="CMVM020000177">
    <property type="status" value="NOT_ANNOTATED_CDS"/>
    <property type="molecule type" value="Genomic_DNA"/>
</dbReference>